<sequence>MELRNVAFNDGYIDIPEYVGVFPNIGDKTCVVILTLDSHNADLPLLHFTTEGDGFDHAFQEVALQAIAELSRQHNLHLYRAHFLYYTSREDG</sequence>
<dbReference type="AlphaFoldDB" id="A0A8J5T067"/>
<reference evidence="1" key="1">
    <citation type="journal article" date="2021" name="bioRxiv">
        <title>Whole Genome Assembly and Annotation of Northern Wild Rice, Zizania palustris L., Supports a Whole Genome Duplication in the Zizania Genus.</title>
        <authorList>
            <person name="Haas M."/>
            <person name="Kono T."/>
            <person name="Macchietto M."/>
            <person name="Millas R."/>
            <person name="McGilp L."/>
            <person name="Shao M."/>
            <person name="Duquette J."/>
            <person name="Hirsch C.N."/>
            <person name="Kimball J."/>
        </authorList>
    </citation>
    <scope>NUCLEOTIDE SEQUENCE</scope>
    <source>
        <tissue evidence="1">Fresh leaf tissue</tissue>
    </source>
</reference>
<reference evidence="1" key="2">
    <citation type="submission" date="2021-02" db="EMBL/GenBank/DDBJ databases">
        <authorList>
            <person name="Kimball J.A."/>
            <person name="Haas M.W."/>
            <person name="Macchietto M."/>
            <person name="Kono T."/>
            <person name="Duquette J."/>
            <person name="Shao M."/>
        </authorList>
    </citation>
    <scope>NUCLEOTIDE SEQUENCE</scope>
    <source>
        <tissue evidence="1">Fresh leaf tissue</tissue>
    </source>
</reference>
<evidence type="ECO:0000313" key="2">
    <source>
        <dbReference type="Proteomes" id="UP000729402"/>
    </source>
</evidence>
<comment type="caution">
    <text evidence="1">The sequence shown here is derived from an EMBL/GenBank/DDBJ whole genome shotgun (WGS) entry which is preliminary data.</text>
</comment>
<organism evidence="1 2">
    <name type="scientific">Zizania palustris</name>
    <name type="common">Northern wild rice</name>
    <dbReference type="NCBI Taxonomy" id="103762"/>
    <lineage>
        <taxon>Eukaryota</taxon>
        <taxon>Viridiplantae</taxon>
        <taxon>Streptophyta</taxon>
        <taxon>Embryophyta</taxon>
        <taxon>Tracheophyta</taxon>
        <taxon>Spermatophyta</taxon>
        <taxon>Magnoliopsida</taxon>
        <taxon>Liliopsida</taxon>
        <taxon>Poales</taxon>
        <taxon>Poaceae</taxon>
        <taxon>BOP clade</taxon>
        <taxon>Oryzoideae</taxon>
        <taxon>Oryzeae</taxon>
        <taxon>Zizaniinae</taxon>
        <taxon>Zizania</taxon>
    </lineage>
</organism>
<dbReference type="Proteomes" id="UP000729402">
    <property type="component" value="Unassembled WGS sequence"/>
</dbReference>
<evidence type="ECO:0000313" key="1">
    <source>
        <dbReference type="EMBL" id="KAG8065529.1"/>
    </source>
</evidence>
<keyword evidence="2" id="KW-1185">Reference proteome</keyword>
<name>A0A8J5T067_ZIZPA</name>
<protein>
    <submittedName>
        <fullName evidence="1">Uncharacterized protein</fullName>
    </submittedName>
</protein>
<gene>
    <name evidence="1" type="ORF">GUJ93_ZPchr0004g38696</name>
</gene>
<accession>A0A8J5T067</accession>
<dbReference type="EMBL" id="JAAALK010000285">
    <property type="protein sequence ID" value="KAG8065529.1"/>
    <property type="molecule type" value="Genomic_DNA"/>
</dbReference>
<proteinExistence type="predicted"/>